<dbReference type="InterPro" id="IPR001214">
    <property type="entry name" value="SET_dom"/>
</dbReference>
<evidence type="ECO:0000259" key="4">
    <source>
        <dbReference type="PROSITE" id="PS50280"/>
    </source>
</evidence>
<dbReference type="PANTHER" id="PTHR13271:SF154">
    <property type="entry name" value="GRIP DOMAIN-CONTAINING PROTEIN"/>
    <property type="match status" value="1"/>
</dbReference>
<feature type="domain" description="SET" evidence="4">
    <location>
        <begin position="402"/>
        <end position="624"/>
    </location>
</feature>
<dbReference type="Gene3D" id="3.90.1410.10">
    <property type="entry name" value="set domain protein methyltransferase, domain 1"/>
    <property type="match status" value="1"/>
</dbReference>
<keyword evidence="6" id="KW-1185">Reference proteome</keyword>
<organism evidence="5 6">
    <name type="scientific">Prymnesium parvum</name>
    <name type="common">Toxic golden alga</name>
    <dbReference type="NCBI Taxonomy" id="97485"/>
    <lineage>
        <taxon>Eukaryota</taxon>
        <taxon>Haptista</taxon>
        <taxon>Haptophyta</taxon>
        <taxon>Prymnesiophyceae</taxon>
        <taxon>Prymnesiales</taxon>
        <taxon>Prymnesiaceae</taxon>
        <taxon>Prymnesium</taxon>
    </lineage>
</organism>
<dbReference type="CDD" id="cd10527">
    <property type="entry name" value="SET_LSMT"/>
    <property type="match status" value="1"/>
</dbReference>
<dbReference type="GO" id="GO:0016279">
    <property type="term" value="F:protein-lysine N-methyltransferase activity"/>
    <property type="evidence" value="ECO:0007669"/>
    <property type="project" value="TreeGrafter"/>
</dbReference>
<keyword evidence="3" id="KW-0949">S-adenosyl-L-methionine</keyword>
<evidence type="ECO:0000256" key="3">
    <source>
        <dbReference type="ARBA" id="ARBA00022691"/>
    </source>
</evidence>
<dbReference type="SUPFAM" id="SSF82199">
    <property type="entry name" value="SET domain"/>
    <property type="match status" value="1"/>
</dbReference>
<gene>
    <name evidence="5" type="ORF">AB1Y20_000936</name>
</gene>
<evidence type="ECO:0000313" key="5">
    <source>
        <dbReference type="EMBL" id="KAL1530011.1"/>
    </source>
</evidence>
<evidence type="ECO:0000256" key="2">
    <source>
        <dbReference type="ARBA" id="ARBA00022679"/>
    </source>
</evidence>
<accession>A0AB34KB61</accession>
<dbReference type="EMBL" id="JBGBPQ010000001">
    <property type="protein sequence ID" value="KAL1530011.1"/>
    <property type="molecule type" value="Genomic_DNA"/>
</dbReference>
<evidence type="ECO:0000256" key="1">
    <source>
        <dbReference type="ARBA" id="ARBA00022603"/>
    </source>
</evidence>
<dbReference type="PANTHER" id="PTHR13271">
    <property type="entry name" value="UNCHARACTERIZED PUTATIVE METHYLTRANSFERASE"/>
    <property type="match status" value="1"/>
</dbReference>
<dbReference type="GO" id="GO:0032259">
    <property type="term" value="P:methylation"/>
    <property type="evidence" value="ECO:0007669"/>
    <property type="project" value="UniProtKB-KW"/>
</dbReference>
<dbReference type="InterPro" id="IPR046341">
    <property type="entry name" value="SET_dom_sf"/>
</dbReference>
<keyword evidence="1" id="KW-0489">Methyltransferase</keyword>
<dbReference type="Proteomes" id="UP001515480">
    <property type="component" value="Unassembled WGS sequence"/>
</dbReference>
<dbReference type="InterPro" id="IPR015353">
    <property type="entry name" value="Rubisco_LSMT_subst-bd"/>
</dbReference>
<keyword evidence="2" id="KW-0808">Transferase</keyword>
<dbReference type="Gene3D" id="3.90.1420.10">
    <property type="entry name" value="Rubisco LSMT, substrate-binding domain"/>
    <property type="match status" value="1"/>
</dbReference>
<dbReference type="InterPro" id="IPR036464">
    <property type="entry name" value="Rubisco_LSMT_subst-bd_sf"/>
</dbReference>
<name>A0AB34KB61_PRYPA</name>
<proteinExistence type="predicted"/>
<dbReference type="Pfam" id="PF09273">
    <property type="entry name" value="Rubis-subs-bind"/>
    <property type="match status" value="1"/>
</dbReference>
<dbReference type="SUPFAM" id="SSF81822">
    <property type="entry name" value="RuBisCo LSMT C-terminal, substrate-binding domain"/>
    <property type="match status" value="1"/>
</dbReference>
<comment type="caution">
    <text evidence="5">The sequence shown here is derived from an EMBL/GenBank/DDBJ whole genome shotgun (WGS) entry which is preliminary data.</text>
</comment>
<evidence type="ECO:0000313" key="6">
    <source>
        <dbReference type="Proteomes" id="UP001515480"/>
    </source>
</evidence>
<protein>
    <recommendedName>
        <fullName evidence="4">SET domain-containing protein</fullName>
    </recommendedName>
</protein>
<dbReference type="PROSITE" id="PS50280">
    <property type="entry name" value="SET"/>
    <property type="match status" value="1"/>
</dbReference>
<reference evidence="5 6" key="1">
    <citation type="journal article" date="2024" name="Science">
        <title>Giant polyketide synthase enzymes in the biosynthesis of giant marine polyether toxins.</title>
        <authorList>
            <person name="Fallon T.R."/>
            <person name="Shende V.V."/>
            <person name="Wierzbicki I.H."/>
            <person name="Pendleton A.L."/>
            <person name="Watervoot N.F."/>
            <person name="Auber R.P."/>
            <person name="Gonzalez D.J."/>
            <person name="Wisecaver J.H."/>
            <person name="Moore B.S."/>
        </authorList>
    </citation>
    <scope>NUCLEOTIDE SEQUENCE [LARGE SCALE GENOMIC DNA]</scope>
    <source>
        <strain evidence="5 6">12B1</strain>
    </source>
</reference>
<dbReference type="AlphaFoldDB" id="A0AB34KB61"/>
<sequence length="821" mass="89228">MSLGISQDRMATICVRSADGVDVHWPLAAAAQSSTLQNAIDSAAADAAAVFATPLATPPLRALAAFARRSAAAPPHEAAALLVAEGSLEQLAPLMHAAHYLEMPAARRLLARQFCARLCEAENAAQLAAMLGVARELSGEEARRAACVLEPAAPHRAASPLAPRLAVDDDAIEEAIKTALAEEAVPTALVTTLCRLKGVSRGWNAVARRVLCERLCFGGTPEVRDVDLHPFLHAGGLGLADVASALQRMPSIEKLHAAPFVVDVGSMRALRASEELGAYEEDDSPPRLMRAVLGCIHGEGQPPCELLLAVRALICDDVDDFRVPARAFHEDLTLVSVDLPAGLTMFSPLLPLISTSLLHAALTARLPPSPSCRSTAVRLGSQVADPTLALAQWLDLCGAERNGIEIGYVNGVRGLVASKPIARGVLSTQMLKVPVALAISDSDEEFRDTVFGQAVPASEWLRLQPDARLALRLLNERDRGCASPWHDYIRLLPASVPTGRHLSTAVEQIADAALREQVLSAAAYVPSLHAMLVELSERVGGGAYNSTEAELGWALDMVFSRSFTVDAGARGLRRFMVPFVDMLNHDQQHGCQFSYEDDSDCFIVEWLGEVDPPRPGEQIYLDYGDKDGNELLLMYGFVPTQPTEHDYWLLDGAYCKEDWEAAPGDEAMLHEKRAMLTSCRYDSPRKFELRMNRVDPAVVNALRVLGLSEVDLGQSCEGSWTRALAHAPVSVANERWVAASLRARLERELCRCESSLEDDLAALEQSSDSITNVLQLRDNNKVLINSVIEKLDNFLKHEAHDERVPNLLEEMPDYMPNVRVL</sequence>
<dbReference type="InterPro" id="IPR050600">
    <property type="entry name" value="SETD3_SETD6_MTase"/>
</dbReference>